<evidence type="ECO:0000256" key="1">
    <source>
        <dbReference type="SAM" id="SignalP"/>
    </source>
</evidence>
<keyword evidence="4" id="KW-1185">Reference proteome</keyword>
<dbReference type="InterPro" id="IPR015168">
    <property type="entry name" value="SsuA/THI5"/>
</dbReference>
<dbReference type="RefSeq" id="WP_343060183.1">
    <property type="nucleotide sequence ID" value="NZ_JACHGO010000008.1"/>
</dbReference>
<dbReference type="Pfam" id="PF09084">
    <property type="entry name" value="NMT1"/>
    <property type="match status" value="1"/>
</dbReference>
<feature type="domain" description="SsuA/THI5-like" evidence="2">
    <location>
        <begin position="67"/>
        <end position="258"/>
    </location>
</feature>
<evidence type="ECO:0000313" key="3">
    <source>
        <dbReference type="EMBL" id="MBB5144472.1"/>
    </source>
</evidence>
<feature type="signal peptide" evidence="1">
    <location>
        <begin position="1"/>
        <end position="38"/>
    </location>
</feature>
<comment type="caution">
    <text evidence="3">The sequence shown here is derived from an EMBL/GenBank/DDBJ whole genome shotgun (WGS) entry which is preliminary data.</text>
</comment>
<protein>
    <submittedName>
        <fullName evidence="3">NitT/TauT family transport system substrate-binding protein</fullName>
    </submittedName>
</protein>
<evidence type="ECO:0000259" key="2">
    <source>
        <dbReference type="Pfam" id="PF09084"/>
    </source>
</evidence>
<dbReference type="SUPFAM" id="SSF53850">
    <property type="entry name" value="Periplasmic binding protein-like II"/>
    <property type="match status" value="1"/>
</dbReference>
<proteinExistence type="predicted"/>
<dbReference type="Proteomes" id="UP000539075">
    <property type="component" value="Unassembled WGS sequence"/>
</dbReference>
<accession>A0A7W8C2L5</accession>
<dbReference type="AlphaFoldDB" id="A0A7W8C2L5"/>
<evidence type="ECO:0000313" key="4">
    <source>
        <dbReference type="Proteomes" id="UP000539075"/>
    </source>
</evidence>
<dbReference type="Gene3D" id="3.40.190.10">
    <property type="entry name" value="Periplasmic binding protein-like II"/>
    <property type="match status" value="2"/>
</dbReference>
<keyword evidence="1" id="KW-0732">Signal</keyword>
<gene>
    <name evidence="3" type="ORF">HNQ38_002587</name>
</gene>
<reference evidence="3 4" key="1">
    <citation type="submission" date="2020-08" db="EMBL/GenBank/DDBJ databases">
        <title>Genomic Encyclopedia of Type Strains, Phase IV (KMG-IV): sequencing the most valuable type-strain genomes for metagenomic binning, comparative biology and taxonomic classification.</title>
        <authorList>
            <person name="Goeker M."/>
        </authorList>
    </citation>
    <scope>NUCLEOTIDE SEQUENCE [LARGE SCALE GENOMIC DNA]</scope>
    <source>
        <strain evidence="3 4">DSM 11275</strain>
    </source>
</reference>
<feature type="chain" id="PRO_5030568424" evidence="1">
    <location>
        <begin position="39"/>
        <end position="337"/>
    </location>
</feature>
<name>A0A7W8C2L5_9BACT</name>
<dbReference type="EMBL" id="JACHGO010000008">
    <property type="protein sequence ID" value="MBB5144472.1"/>
    <property type="molecule type" value="Genomic_DNA"/>
</dbReference>
<dbReference type="PANTHER" id="PTHR30024">
    <property type="entry name" value="ALIPHATIC SULFONATES-BINDING PROTEIN-RELATED"/>
    <property type="match status" value="1"/>
</dbReference>
<organism evidence="3 4">
    <name type="scientific">Desulfovibrio intestinalis</name>
    <dbReference type="NCBI Taxonomy" id="58621"/>
    <lineage>
        <taxon>Bacteria</taxon>
        <taxon>Pseudomonadati</taxon>
        <taxon>Thermodesulfobacteriota</taxon>
        <taxon>Desulfovibrionia</taxon>
        <taxon>Desulfovibrionales</taxon>
        <taxon>Desulfovibrionaceae</taxon>
        <taxon>Desulfovibrio</taxon>
    </lineage>
</organism>
<sequence length="337" mass="36314">MAACKKDVTGATLRGVLRVLALLGIGMWAVGASSAAQAAEVWHVGTWKTAQTIQPFLYEKYAASANPGLKVDVHPFTNPADQKSALLAGSLDMTGTTLALAIQAASRGEPVKLVATLGSKCSALVVAKDGPIHTAADLKGKRIAYVPGTMHEILLRELLQREGIDPDRDVTLMRIDFFDMGTALAKGNVDAFLSGEPFPTQSVMQGFGRILAYPYYGDSIGTINSGMLMREDFIKEHPDQALRMVAAHKAATEALVADKKLWLDTASGLFGVDRGLLEASARNIELTWDMDDAFMLRLAALGARMKALGIIKQEPDYNKLVDRTFVNALRTDAAKHD</sequence>